<dbReference type="InterPro" id="IPR052355">
    <property type="entry name" value="CENP-V-like"/>
</dbReference>
<reference evidence="5" key="1">
    <citation type="submission" date="2021-12" db="EMBL/GenBank/DDBJ databases">
        <authorList>
            <person name="Zaccaron A."/>
            <person name="Stergiopoulos I."/>
        </authorList>
    </citation>
    <scope>NUCLEOTIDE SEQUENCE</scope>
    <source>
        <strain evidence="5">Race5_Kim</strain>
    </source>
</reference>
<dbReference type="KEGG" id="ffu:CLAFUR5_07239"/>
<name>A0A9Q8UQG2_PASFU</name>
<organism evidence="5 6">
    <name type="scientific">Passalora fulva</name>
    <name type="common">Tomato leaf mold</name>
    <name type="synonym">Cladosporium fulvum</name>
    <dbReference type="NCBI Taxonomy" id="5499"/>
    <lineage>
        <taxon>Eukaryota</taxon>
        <taxon>Fungi</taxon>
        <taxon>Dikarya</taxon>
        <taxon>Ascomycota</taxon>
        <taxon>Pezizomycotina</taxon>
        <taxon>Dothideomycetes</taxon>
        <taxon>Dothideomycetidae</taxon>
        <taxon>Mycosphaerellales</taxon>
        <taxon>Mycosphaerellaceae</taxon>
        <taxon>Fulvia</taxon>
    </lineage>
</organism>
<evidence type="ECO:0000259" key="4">
    <source>
        <dbReference type="PROSITE" id="PS51891"/>
    </source>
</evidence>
<feature type="domain" description="CENP-V/GFA" evidence="4">
    <location>
        <begin position="21"/>
        <end position="155"/>
    </location>
</feature>
<dbReference type="PANTHER" id="PTHR28620:SF1">
    <property type="entry name" value="CENP-V_GFA DOMAIN-CONTAINING PROTEIN"/>
    <property type="match status" value="1"/>
</dbReference>
<gene>
    <name evidence="5" type="ORF">CLAFUR5_07239</name>
</gene>
<keyword evidence="6" id="KW-1185">Reference proteome</keyword>
<reference evidence="5" key="2">
    <citation type="journal article" date="2022" name="Microb. Genom.">
        <title>A chromosome-scale genome assembly of the tomato pathogen Cladosporium fulvum reveals a compartmentalized genome architecture and the presence of a dispensable chromosome.</title>
        <authorList>
            <person name="Zaccaron A.Z."/>
            <person name="Chen L.H."/>
            <person name="Samaras A."/>
            <person name="Stergiopoulos I."/>
        </authorList>
    </citation>
    <scope>NUCLEOTIDE SEQUENCE</scope>
    <source>
        <strain evidence="5">Race5_Kim</strain>
    </source>
</reference>
<comment type="similarity">
    <text evidence="1">Belongs to the Gfa family.</text>
</comment>
<dbReference type="GO" id="GO:0046872">
    <property type="term" value="F:metal ion binding"/>
    <property type="evidence" value="ECO:0007669"/>
    <property type="project" value="UniProtKB-KW"/>
</dbReference>
<keyword evidence="3" id="KW-0862">Zinc</keyword>
<dbReference type="InterPro" id="IPR011057">
    <property type="entry name" value="Mss4-like_sf"/>
</dbReference>
<dbReference type="SUPFAM" id="SSF51316">
    <property type="entry name" value="Mss4-like"/>
    <property type="match status" value="1"/>
</dbReference>
<dbReference type="Gene3D" id="2.170.150.70">
    <property type="match status" value="1"/>
</dbReference>
<evidence type="ECO:0000256" key="1">
    <source>
        <dbReference type="ARBA" id="ARBA00005495"/>
    </source>
</evidence>
<evidence type="ECO:0000256" key="2">
    <source>
        <dbReference type="ARBA" id="ARBA00022723"/>
    </source>
</evidence>
<dbReference type="Proteomes" id="UP000756132">
    <property type="component" value="Chromosome 6"/>
</dbReference>
<sequence>MSSSQKPSTPWPEQTGVWATYDLHCHCGAVRFNMKVSPPLFEDEAEGKGIYPVTECNCSHCERQGLQVVHPLQKNVNLTQGEDELTKYYCGNKMNPHLFCKHCGSVMMTDLTALGKIFPGELRYTVNVRMLKDYDVSKLTIKKVEFMKDMPPKYSID</sequence>
<dbReference type="OrthoDB" id="2993351at2759"/>
<dbReference type="PANTHER" id="PTHR28620">
    <property type="entry name" value="CENTROMERE PROTEIN V"/>
    <property type="match status" value="1"/>
</dbReference>
<dbReference type="Pfam" id="PF04828">
    <property type="entry name" value="GFA"/>
    <property type="match status" value="1"/>
</dbReference>
<protein>
    <recommendedName>
        <fullName evidence="4">CENP-V/GFA domain-containing protein</fullName>
    </recommendedName>
</protein>
<dbReference type="InterPro" id="IPR006913">
    <property type="entry name" value="CENP-V/GFA"/>
</dbReference>
<dbReference type="EMBL" id="CP090168">
    <property type="protein sequence ID" value="UJO18743.1"/>
    <property type="molecule type" value="Genomic_DNA"/>
</dbReference>
<evidence type="ECO:0000256" key="3">
    <source>
        <dbReference type="ARBA" id="ARBA00022833"/>
    </source>
</evidence>
<dbReference type="GO" id="GO:0016846">
    <property type="term" value="F:carbon-sulfur lyase activity"/>
    <property type="evidence" value="ECO:0007669"/>
    <property type="project" value="InterPro"/>
</dbReference>
<dbReference type="PROSITE" id="PS51891">
    <property type="entry name" value="CENP_V_GFA"/>
    <property type="match status" value="1"/>
</dbReference>
<dbReference type="RefSeq" id="XP_047763109.1">
    <property type="nucleotide sequence ID" value="XM_047906387.1"/>
</dbReference>
<proteinExistence type="inferred from homology"/>
<evidence type="ECO:0000313" key="6">
    <source>
        <dbReference type="Proteomes" id="UP000756132"/>
    </source>
</evidence>
<accession>A0A9Q8UQG2</accession>
<evidence type="ECO:0000313" key="5">
    <source>
        <dbReference type="EMBL" id="UJO18743.1"/>
    </source>
</evidence>
<keyword evidence="2" id="KW-0479">Metal-binding</keyword>
<dbReference type="AlphaFoldDB" id="A0A9Q8UQG2"/>
<dbReference type="GeneID" id="71987117"/>